<evidence type="ECO:0000259" key="1">
    <source>
        <dbReference type="Pfam" id="PF11443"/>
    </source>
</evidence>
<comment type="caution">
    <text evidence="2">The sequence shown here is derived from an EMBL/GenBank/DDBJ whole genome shotgun (WGS) entry which is preliminary data.</text>
</comment>
<protein>
    <recommendedName>
        <fullName evidence="1">DUF2828 domain-containing protein</fullName>
    </recommendedName>
</protein>
<dbReference type="AlphaFoldDB" id="A0AA38C3W7"/>
<accession>A0AA38C3W7</accession>
<evidence type="ECO:0000313" key="3">
    <source>
        <dbReference type="Proteomes" id="UP000824469"/>
    </source>
</evidence>
<sequence>MKIWGFTKYLPEILFRVLKDDKNIRNCRIQRKPGYYFDWKGAATREAMKLTTLKPREERIVVELLKGKQDKENAAMKLATLKSREERIVVELLKGKQDKENARVSREKRWMEYASRALQRYHQDSLYRAFHDKISLHFSDLLVKDLEAIKSQTNFLCVVVVLTYSVRHESSRISETDLSNGEDIDDPDSYVHNYKAKILSLEHYEKCFAKFSSEFMAQIYVFFRYFDNEGIKSFNLTEIQGYWHQKMIKSIDFSDLQDYSKDELSDSFDLDEDVATGTRVNKHPRKNRSTQKLLGASDRVYGRKTGEKNKTISGNIYKETLDGEADGSLDNCISERRFFSLGVSEIRKKGGACEQQSMSFDIGEKIELLCQDSGIRCCWFSTIIKRSPHRIKEWVPSFRIALLDKLGMRLTGRPTIRPFPPKNSLGIFEVGTAVDACWNDGQWEGVVVMFKDLSNEFQVFFP</sequence>
<proteinExistence type="predicted"/>
<reference evidence="2 3" key="1">
    <citation type="journal article" date="2021" name="Nat. Plants">
        <title>The Taxus genome provides insights into paclitaxel biosynthesis.</title>
        <authorList>
            <person name="Xiong X."/>
            <person name="Gou J."/>
            <person name="Liao Q."/>
            <person name="Li Y."/>
            <person name="Zhou Q."/>
            <person name="Bi G."/>
            <person name="Li C."/>
            <person name="Du R."/>
            <person name="Wang X."/>
            <person name="Sun T."/>
            <person name="Guo L."/>
            <person name="Liang H."/>
            <person name="Lu P."/>
            <person name="Wu Y."/>
            <person name="Zhang Z."/>
            <person name="Ro D.K."/>
            <person name="Shang Y."/>
            <person name="Huang S."/>
            <person name="Yan J."/>
        </authorList>
    </citation>
    <scope>NUCLEOTIDE SEQUENCE [LARGE SCALE GENOMIC DNA]</scope>
    <source>
        <strain evidence="2">Ta-2019</strain>
    </source>
</reference>
<keyword evidence="3" id="KW-1185">Reference proteome</keyword>
<feature type="domain" description="DUF2828" evidence="1">
    <location>
        <begin position="55"/>
        <end position="153"/>
    </location>
</feature>
<dbReference type="PANTHER" id="PTHR31917:SF101">
    <property type="entry name" value="OS07G0607300 PROTEIN"/>
    <property type="match status" value="1"/>
</dbReference>
<name>A0AA38C3W7_TAXCH</name>
<dbReference type="Pfam" id="PF11443">
    <property type="entry name" value="DUF2828"/>
    <property type="match status" value="1"/>
</dbReference>
<gene>
    <name evidence="2" type="ORF">KI387_033215</name>
</gene>
<dbReference type="Proteomes" id="UP000824469">
    <property type="component" value="Unassembled WGS sequence"/>
</dbReference>
<dbReference type="InterPro" id="IPR058580">
    <property type="entry name" value="DUF2828"/>
</dbReference>
<evidence type="ECO:0000313" key="2">
    <source>
        <dbReference type="EMBL" id="KAH9289098.1"/>
    </source>
</evidence>
<organism evidence="2 3">
    <name type="scientific">Taxus chinensis</name>
    <name type="common">Chinese yew</name>
    <name type="synonym">Taxus wallichiana var. chinensis</name>
    <dbReference type="NCBI Taxonomy" id="29808"/>
    <lineage>
        <taxon>Eukaryota</taxon>
        <taxon>Viridiplantae</taxon>
        <taxon>Streptophyta</taxon>
        <taxon>Embryophyta</taxon>
        <taxon>Tracheophyta</taxon>
        <taxon>Spermatophyta</taxon>
        <taxon>Pinopsida</taxon>
        <taxon>Pinidae</taxon>
        <taxon>Conifers II</taxon>
        <taxon>Cupressales</taxon>
        <taxon>Taxaceae</taxon>
        <taxon>Taxus</taxon>
    </lineage>
</organism>
<feature type="non-terminal residue" evidence="2">
    <location>
        <position position="462"/>
    </location>
</feature>
<dbReference type="PANTHER" id="PTHR31917">
    <property type="entry name" value="AGENET DOMAIN-CONTAINING PROTEIN-RELATED"/>
    <property type="match status" value="1"/>
</dbReference>
<dbReference type="EMBL" id="JAHRHJ020003813">
    <property type="protein sequence ID" value="KAH9289098.1"/>
    <property type="molecule type" value="Genomic_DNA"/>
</dbReference>